<dbReference type="InterPro" id="IPR050855">
    <property type="entry name" value="NDM-1-like"/>
</dbReference>
<dbReference type="CDD" id="cd07721">
    <property type="entry name" value="yflN-like_MBL-fold"/>
    <property type="match status" value="1"/>
</dbReference>
<reference evidence="2" key="1">
    <citation type="submission" date="2021-01" db="EMBL/GenBank/DDBJ databases">
        <title>Whole genome shotgun sequence of Dactylosporangium siamense NBRC 106093.</title>
        <authorList>
            <person name="Komaki H."/>
            <person name="Tamura T."/>
        </authorList>
    </citation>
    <scope>NUCLEOTIDE SEQUENCE</scope>
    <source>
        <strain evidence="2">NBRC 106093</strain>
    </source>
</reference>
<dbReference type="AlphaFoldDB" id="A0A919UD14"/>
<dbReference type="SUPFAM" id="SSF56281">
    <property type="entry name" value="Metallo-hydrolase/oxidoreductase"/>
    <property type="match status" value="1"/>
</dbReference>
<evidence type="ECO:0000313" key="3">
    <source>
        <dbReference type="Proteomes" id="UP000660611"/>
    </source>
</evidence>
<accession>A0A919UD14</accession>
<protein>
    <submittedName>
        <fullName evidence="2">MBL fold metallo-hydrolase</fullName>
    </submittedName>
</protein>
<name>A0A919UD14_9ACTN</name>
<dbReference type="InterPro" id="IPR036866">
    <property type="entry name" value="RibonucZ/Hydroxyglut_hydro"/>
</dbReference>
<dbReference type="PANTHER" id="PTHR42951">
    <property type="entry name" value="METALLO-BETA-LACTAMASE DOMAIN-CONTAINING"/>
    <property type="match status" value="1"/>
</dbReference>
<dbReference type="Gene3D" id="3.60.15.10">
    <property type="entry name" value="Ribonuclease Z/Hydroxyacylglutathione hydrolase-like"/>
    <property type="match status" value="1"/>
</dbReference>
<dbReference type="Pfam" id="PF00753">
    <property type="entry name" value="Lactamase_B"/>
    <property type="match status" value="1"/>
</dbReference>
<proteinExistence type="predicted"/>
<sequence>MRGFAVGGSAVGEAGWAPAARGAYGPGMNLVELLPRTLYLLGSPVGHAYLWCGPDGLTLVDTGLPGSAPRIAKAVEALGHRRGDLRQVLLTHAHVDHVGSAADVAAWGDVSVAAHRDDAQVVRGEAENPPPVLEGWERQLYDQVHATMPDDRPAPARVDRELRDGDLIDLGGGVQAVAVAVPGHTPGSVAFHLPEHGVLFTGDTIARAPDGTVMLGVFNTDPARAAVSFQRQAGLRPRIACFGHGEPLTEHTATRLAEAAAPR</sequence>
<dbReference type="Proteomes" id="UP000660611">
    <property type="component" value="Unassembled WGS sequence"/>
</dbReference>
<dbReference type="SMART" id="SM00849">
    <property type="entry name" value="Lactamase_B"/>
    <property type="match status" value="1"/>
</dbReference>
<gene>
    <name evidence="2" type="ORF">Dsi01nite_090080</name>
</gene>
<feature type="domain" description="Metallo-beta-lactamase" evidence="1">
    <location>
        <begin position="45"/>
        <end position="244"/>
    </location>
</feature>
<organism evidence="2 3">
    <name type="scientific">Dactylosporangium siamense</name>
    <dbReference type="NCBI Taxonomy" id="685454"/>
    <lineage>
        <taxon>Bacteria</taxon>
        <taxon>Bacillati</taxon>
        <taxon>Actinomycetota</taxon>
        <taxon>Actinomycetes</taxon>
        <taxon>Micromonosporales</taxon>
        <taxon>Micromonosporaceae</taxon>
        <taxon>Dactylosporangium</taxon>
    </lineage>
</organism>
<keyword evidence="3" id="KW-1185">Reference proteome</keyword>
<comment type="caution">
    <text evidence="2">The sequence shown here is derived from an EMBL/GenBank/DDBJ whole genome shotgun (WGS) entry which is preliminary data.</text>
</comment>
<evidence type="ECO:0000313" key="2">
    <source>
        <dbReference type="EMBL" id="GIG50967.1"/>
    </source>
</evidence>
<dbReference type="InterPro" id="IPR001279">
    <property type="entry name" value="Metallo-B-lactamas"/>
</dbReference>
<evidence type="ECO:0000259" key="1">
    <source>
        <dbReference type="SMART" id="SM00849"/>
    </source>
</evidence>
<dbReference type="EMBL" id="BONQ01000145">
    <property type="protein sequence ID" value="GIG50967.1"/>
    <property type="molecule type" value="Genomic_DNA"/>
</dbReference>